<evidence type="ECO:0000256" key="1">
    <source>
        <dbReference type="SAM" id="MobiDB-lite"/>
    </source>
</evidence>
<proteinExistence type="predicted"/>
<name>A0AAP0IFI0_9MAGN</name>
<feature type="compositionally biased region" description="Gly residues" evidence="1">
    <location>
        <begin position="21"/>
        <end position="37"/>
    </location>
</feature>
<evidence type="ECO:0000313" key="3">
    <source>
        <dbReference type="Proteomes" id="UP001420932"/>
    </source>
</evidence>
<feature type="compositionally biased region" description="Basic residues" evidence="1">
    <location>
        <begin position="39"/>
        <end position="66"/>
    </location>
</feature>
<gene>
    <name evidence="2" type="ORF">Syun_020394</name>
</gene>
<dbReference type="EMBL" id="JBBNAF010000009">
    <property type="protein sequence ID" value="KAK9113597.1"/>
    <property type="molecule type" value="Genomic_DNA"/>
</dbReference>
<evidence type="ECO:0000313" key="2">
    <source>
        <dbReference type="EMBL" id="KAK9113597.1"/>
    </source>
</evidence>
<feature type="region of interest" description="Disordered" evidence="1">
    <location>
        <begin position="1"/>
        <end position="133"/>
    </location>
</feature>
<feature type="region of interest" description="Disordered" evidence="1">
    <location>
        <begin position="162"/>
        <end position="224"/>
    </location>
</feature>
<dbReference type="AlphaFoldDB" id="A0AAP0IFI0"/>
<reference evidence="2 3" key="1">
    <citation type="submission" date="2024-01" db="EMBL/GenBank/DDBJ databases">
        <title>Genome assemblies of Stephania.</title>
        <authorList>
            <person name="Yang L."/>
        </authorList>
    </citation>
    <scope>NUCLEOTIDE SEQUENCE [LARGE SCALE GENOMIC DNA]</scope>
    <source>
        <strain evidence="2">YNDBR</strain>
        <tissue evidence="2">Leaf</tissue>
    </source>
</reference>
<sequence>MSVCESQSHRRGDPKLSQGYMSGGGAAEKWGSGGENGGKQRRRKRGAGAKRCSARWRRRARTRRSRGMREAAERRNGVHERRSAAPEENHTQRLCDPQCRGHRHALQRKERADGVAVDDDNESGRRRRRWKRRETAALEKGGKGGAMLGPIASKCVHLAESRNERGNGETRTTTFTRGDQRRRRRIARNSSASRSVEGVGVRCRGRRESAESRSTTTMIVDGDGDGGGEDCAGATKCFGDDGEGMAAAAAVVIELAPSSTGWSSCMNASGGFGHYPKGACSTSQYSSDYAIVQKYMSCFFLETGIA</sequence>
<organism evidence="2 3">
    <name type="scientific">Stephania yunnanensis</name>
    <dbReference type="NCBI Taxonomy" id="152371"/>
    <lineage>
        <taxon>Eukaryota</taxon>
        <taxon>Viridiplantae</taxon>
        <taxon>Streptophyta</taxon>
        <taxon>Embryophyta</taxon>
        <taxon>Tracheophyta</taxon>
        <taxon>Spermatophyta</taxon>
        <taxon>Magnoliopsida</taxon>
        <taxon>Ranunculales</taxon>
        <taxon>Menispermaceae</taxon>
        <taxon>Menispermoideae</taxon>
        <taxon>Cissampelideae</taxon>
        <taxon>Stephania</taxon>
    </lineage>
</organism>
<keyword evidence="3" id="KW-1185">Reference proteome</keyword>
<feature type="compositionally biased region" description="Basic and acidic residues" evidence="1">
    <location>
        <begin position="67"/>
        <end position="93"/>
    </location>
</feature>
<protein>
    <submittedName>
        <fullName evidence="2">Uncharacterized protein</fullName>
    </submittedName>
</protein>
<feature type="compositionally biased region" description="Low complexity" evidence="1">
    <location>
        <begin position="188"/>
        <end position="202"/>
    </location>
</feature>
<accession>A0AAP0IFI0</accession>
<comment type="caution">
    <text evidence="2">The sequence shown here is derived from an EMBL/GenBank/DDBJ whole genome shotgun (WGS) entry which is preliminary data.</text>
</comment>
<dbReference type="Proteomes" id="UP001420932">
    <property type="component" value="Unassembled WGS sequence"/>
</dbReference>